<gene>
    <name evidence="1" type="ORF">E5288_WYG015345</name>
</gene>
<comment type="caution">
    <text evidence="1">The sequence shown here is derived from an EMBL/GenBank/DDBJ whole genome shotgun (WGS) entry which is preliminary data.</text>
</comment>
<protein>
    <submittedName>
        <fullName evidence="1">Uncharacterized protein</fullName>
    </submittedName>
</protein>
<evidence type="ECO:0000313" key="1">
    <source>
        <dbReference type="EMBL" id="MXQ87839.1"/>
    </source>
</evidence>
<sequence length="78" mass="8892">MENDEEDLECNRKQPQKQLQSTAVLIKPLGDGREGLFPLLDVSTLNPQVLFSECYISPSLVKPRKSEKKTWKANMGSW</sequence>
<evidence type="ECO:0000313" key="2">
    <source>
        <dbReference type="Proteomes" id="UP000322234"/>
    </source>
</evidence>
<dbReference type="Proteomes" id="UP000322234">
    <property type="component" value="Unassembled WGS sequence"/>
</dbReference>
<organism evidence="1 2">
    <name type="scientific">Bos mutus</name>
    <name type="common">wild yak</name>
    <dbReference type="NCBI Taxonomy" id="72004"/>
    <lineage>
        <taxon>Eukaryota</taxon>
        <taxon>Metazoa</taxon>
        <taxon>Chordata</taxon>
        <taxon>Craniata</taxon>
        <taxon>Vertebrata</taxon>
        <taxon>Euteleostomi</taxon>
        <taxon>Mammalia</taxon>
        <taxon>Eutheria</taxon>
        <taxon>Laurasiatheria</taxon>
        <taxon>Artiodactyla</taxon>
        <taxon>Ruminantia</taxon>
        <taxon>Pecora</taxon>
        <taxon>Bovidae</taxon>
        <taxon>Bovinae</taxon>
        <taxon>Bos</taxon>
    </lineage>
</organism>
<proteinExistence type="predicted"/>
<name>A0A6B0RCD2_9CETA</name>
<accession>A0A6B0RCD2</accession>
<dbReference type="AlphaFoldDB" id="A0A6B0RCD2"/>
<reference evidence="1" key="1">
    <citation type="submission" date="2019-10" db="EMBL/GenBank/DDBJ databases">
        <title>The sequence and de novo assembly of the wild yak genome.</title>
        <authorList>
            <person name="Liu Y."/>
        </authorList>
    </citation>
    <scope>NUCLEOTIDE SEQUENCE [LARGE SCALE GENOMIC DNA]</scope>
    <source>
        <strain evidence="1">WY2019</strain>
    </source>
</reference>
<keyword evidence="2" id="KW-1185">Reference proteome</keyword>
<dbReference type="EMBL" id="VBQZ03000041">
    <property type="protein sequence ID" value="MXQ87839.1"/>
    <property type="molecule type" value="Genomic_DNA"/>
</dbReference>